<comment type="caution">
    <text evidence="2">The sequence shown here is derived from an EMBL/GenBank/DDBJ whole genome shotgun (WGS) entry which is preliminary data.</text>
</comment>
<name>A0AAE3GT19_9CYAN</name>
<feature type="compositionally biased region" description="Polar residues" evidence="1">
    <location>
        <begin position="82"/>
        <end position="92"/>
    </location>
</feature>
<keyword evidence="3" id="KW-1185">Reference proteome</keyword>
<gene>
    <name evidence="2" type="ORF">NJ959_15245</name>
</gene>
<evidence type="ECO:0000256" key="1">
    <source>
        <dbReference type="SAM" id="MobiDB-lite"/>
    </source>
</evidence>
<feature type="region of interest" description="Disordered" evidence="1">
    <location>
        <begin position="82"/>
        <end position="120"/>
    </location>
</feature>
<evidence type="ECO:0000313" key="3">
    <source>
        <dbReference type="Proteomes" id="UP001204953"/>
    </source>
</evidence>
<reference evidence="2" key="1">
    <citation type="submission" date="2022-06" db="EMBL/GenBank/DDBJ databases">
        <title>New cyanobacteria of genus Symplocastrum in benthos of Lake Baikal.</title>
        <authorList>
            <person name="Sorokovikova E."/>
            <person name="Tikhonova I."/>
            <person name="Krasnopeev A."/>
            <person name="Evseev P."/>
            <person name="Gladkikh A."/>
            <person name="Belykh O."/>
        </authorList>
    </citation>
    <scope>NUCLEOTIDE SEQUENCE</scope>
    <source>
        <strain evidence="2">BBK-W-15</strain>
    </source>
</reference>
<dbReference type="RefSeq" id="WP_254012564.1">
    <property type="nucleotide sequence ID" value="NZ_JAMZMM010000141.1"/>
</dbReference>
<dbReference type="EMBL" id="JAMZMM010000141">
    <property type="protein sequence ID" value="MCP2729789.1"/>
    <property type="molecule type" value="Genomic_DNA"/>
</dbReference>
<dbReference type="AlphaFoldDB" id="A0AAE3GT19"/>
<organism evidence="2 3">
    <name type="scientific">Limnofasciculus baicalensis BBK-W-15</name>
    <dbReference type="NCBI Taxonomy" id="2699891"/>
    <lineage>
        <taxon>Bacteria</taxon>
        <taxon>Bacillati</taxon>
        <taxon>Cyanobacteriota</taxon>
        <taxon>Cyanophyceae</taxon>
        <taxon>Coleofasciculales</taxon>
        <taxon>Coleofasciculaceae</taxon>
        <taxon>Limnofasciculus</taxon>
        <taxon>Limnofasciculus baicalensis</taxon>
    </lineage>
</organism>
<dbReference type="Proteomes" id="UP001204953">
    <property type="component" value="Unassembled WGS sequence"/>
</dbReference>
<accession>A0AAE3GT19</accession>
<protein>
    <submittedName>
        <fullName evidence="2">Uncharacterized protein</fullName>
    </submittedName>
</protein>
<evidence type="ECO:0000313" key="2">
    <source>
        <dbReference type="EMBL" id="MCP2729789.1"/>
    </source>
</evidence>
<proteinExistence type="predicted"/>
<sequence>MSINYPIIETQLRLIRALQRGYAEALEAGDWQAADYRCAHLYKLCESLHHLSCLLERNTPIATTTVTPKSTNNNWVSTIRSNTPIHSLSESSEVNEKPVPSRAMPPEPPPIDEVWNQHQQ</sequence>